<evidence type="ECO:0000256" key="11">
    <source>
        <dbReference type="SAM" id="Phobius"/>
    </source>
</evidence>
<evidence type="ECO:0000256" key="10">
    <source>
        <dbReference type="ARBA" id="ARBA00049729"/>
    </source>
</evidence>
<dbReference type="GeneID" id="25912972"/>
<dbReference type="AlphaFoldDB" id="A0A0L0FE19"/>
<feature type="domain" description="CAAX prenyl protease 2/Lysostaphin resistance protein A-like" evidence="12">
    <location>
        <begin position="2"/>
        <end position="66"/>
    </location>
</feature>
<evidence type="ECO:0000313" key="14">
    <source>
        <dbReference type="Proteomes" id="UP000054560"/>
    </source>
</evidence>
<evidence type="ECO:0000256" key="4">
    <source>
        <dbReference type="ARBA" id="ARBA00022692"/>
    </source>
</evidence>
<keyword evidence="5" id="KW-0378">Hydrolase</keyword>
<dbReference type="STRING" id="667725.A0A0L0FE19"/>
<dbReference type="GO" id="GO:0071586">
    <property type="term" value="P:CAAX-box protein processing"/>
    <property type="evidence" value="ECO:0007669"/>
    <property type="project" value="InterPro"/>
</dbReference>
<comment type="catalytic activity">
    <reaction evidence="9">
        <text>Hydrolyzes the peptide bond -P2-(S-farnesyl or geranylgeranyl)C-P1'-P2'-P3'-COOH where P1' and P2' are amino acids with aliphatic sidechains and P3' is any C-terminal residue.</text>
        <dbReference type="EC" id="3.4.26.1"/>
    </reaction>
</comment>
<dbReference type="InterPro" id="IPR039731">
    <property type="entry name" value="Rce1"/>
</dbReference>
<evidence type="ECO:0000256" key="2">
    <source>
        <dbReference type="ARBA" id="ARBA00006897"/>
    </source>
</evidence>
<feature type="transmembrane region" description="Helical" evidence="11">
    <location>
        <begin position="25"/>
        <end position="47"/>
    </location>
</feature>
<protein>
    <recommendedName>
        <fullName evidence="10">intramembrane prenyl-peptidase Rce1</fullName>
        <ecNumber evidence="10">3.4.26.1</ecNumber>
    </recommendedName>
</protein>
<dbReference type="EC" id="3.4.26.1" evidence="10"/>
<keyword evidence="6" id="KW-0256">Endoplasmic reticulum</keyword>
<evidence type="ECO:0000256" key="6">
    <source>
        <dbReference type="ARBA" id="ARBA00022824"/>
    </source>
</evidence>
<organism evidence="13 14">
    <name type="scientific">Sphaeroforma arctica JP610</name>
    <dbReference type="NCBI Taxonomy" id="667725"/>
    <lineage>
        <taxon>Eukaryota</taxon>
        <taxon>Ichthyosporea</taxon>
        <taxon>Ichthyophonida</taxon>
        <taxon>Sphaeroforma</taxon>
    </lineage>
</organism>
<keyword evidence="8 11" id="KW-0472">Membrane</keyword>
<dbReference type="OrthoDB" id="271604at2759"/>
<evidence type="ECO:0000256" key="3">
    <source>
        <dbReference type="ARBA" id="ARBA00022670"/>
    </source>
</evidence>
<dbReference type="PANTHER" id="PTHR13046:SF0">
    <property type="entry name" value="CAAX PRENYL PROTEASE 2"/>
    <property type="match status" value="1"/>
</dbReference>
<comment type="subcellular location">
    <subcellularLocation>
        <location evidence="1">Endoplasmic reticulum membrane</location>
        <topology evidence="1">Multi-pass membrane protein</topology>
    </subcellularLocation>
</comment>
<keyword evidence="3" id="KW-0645">Protease</keyword>
<keyword evidence="4 11" id="KW-0812">Transmembrane</keyword>
<evidence type="ECO:0000256" key="7">
    <source>
        <dbReference type="ARBA" id="ARBA00022989"/>
    </source>
</evidence>
<name>A0A0L0FE19_9EUKA</name>
<reference evidence="13 14" key="1">
    <citation type="submission" date="2011-02" db="EMBL/GenBank/DDBJ databases">
        <title>The Genome Sequence of Sphaeroforma arctica JP610.</title>
        <authorList>
            <consortium name="The Broad Institute Genome Sequencing Platform"/>
            <person name="Russ C."/>
            <person name="Cuomo C."/>
            <person name="Young S.K."/>
            <person name="Zeng Q."/>
            <person name="Gargeya S."/>
            <person name="Alvarado L."/>
            <person name="Berlin A."/>
            <person name="Chapman S.B."/>
            <person name="Chen Z."/>
            <person name="Freedman E."/>
            <person name="Gellesch M."/>
            <person name="Goldberg J."/>
            <person name="Griggs A."/>
            <person name="Gujja S."/>
            <person name="Heilman E."/>
            <person name="Heiman D."/>
            <person name="Howarth C."/>
            <person name="Mehta T."/>
            <person name="Neiman D."/>
            <person name="Pearson M."/>
            <person name="Roberts A."/>
            <person name="Saif S."/>
            <person name="Shea T."/>
            <person name="Shenoy N."/>
            <person name="Sisk P."/>
            <person name="Stolte C."/>
            <person name="Sykes S."/>
            <person name="White J."/>
            <person name="Yandava C."/>
            <person name="Burger G."/>
            <person name="Gray M.W."/>
            <person name="Holland P.W.H."/>
            <person name="King N."/>
            <person name="Lang F.B.F."/>
            <person name="Roger A.J."/>
            <person name="Ruiz-Trillo I."/>
            <person name="Haas B."/>
            <person name="Nusbaum C."/>
            <person name="Birren B."/>
        </authorList>
    </citation>
    <scope>NUCLEOTIDE SEQUENCE [LARGE SCALE GENOMIC DNA]</scope>
    <source>
        <strain evidence="13 14">JP610</strain>
    </source>
</reference>
<accession>A0A0L0FE19</accession>
<evidence type="ECO:0000256" key="1">
    <source>
        <dbReference type="ARBA" id="ARBA00004477"/>
    </source>
</evidence>
<feature type="transmembrane region" description="Helical" evidence="11">
    <location>
        <begin position="53"/>
        <end position="75"/>
    </location>
</feature>
<proteinExistence type="inferred from homology"/>
<keyword evidence="14" id="KW-1185">Reference proteome</keyword>
<dbReference type="Pfam" id="PF02517">
    <property type="entry name" value="Rce1-like"/>
    <property type="match status" value="1"/>
</dbReference>
<evidence type="ECO:0000256" key="9">
    <source>
        <dbReference type="ARBA" id="ARBA00047280"/>
    </source>
</evidence>
<sequence length="115" mass="12964">MFFGIAHMHHVYESVFVRGEPWRTALLRAAVQFSYTSAFGLYSAYVFLKTGHFAAPLFCHAFCNALGFPDFEYIIEHEQKKVLVPVLVGGLLSFVATFKILLSADNFGSIYQNFA</sequence>
<keyword evidence="7 11" id="KW-1133">Transmembrane helix</keyword>
<dbReference type="GO" id="GO:0005789">
    <property type="term" value="C:endoplasmic reticulum membrane"/>
    <property type="evidence" value="ECO:0007669"/>
    <property type="project" value="UniProtKB-SubCell"/>
</dbReference>
<dbReference type="Proteomes" id="UP000054560">
    <property type="component" value="Unassembled WGS sequence"/>
</dbReference>
<dbReference type="EMBL" id="KQ243919">
    <property type="protein sequence ID" value="KNC75000.1"/>
    <property type="molecule type" value="Genomic_DNA"/>
</dbReference>
<evidence type="ECO:0000259" key="12">
    <source>
        <dbReference type="Pfam" id="PF02517"/>
    </source>
</evidence>
<dbReference type="eggNOG" id="KOG4130">
    <property type="taxonomic scope" value="Eukaryota"/>
</dbReference>
<dbReference type="GO" id="GO:0004222">
    <property type="term" value="F:metalloendopeptidase activity"/>
    <property type="evidence" value="ECO:0007669"/>
    <property type="project" value="InterPro"/>
</dbReference>
<dbReference type="PANTHER" id="PTHR13046">
    <property type="entry name" value="PROTEASE U48 CAAX PRENYL PROTEASE RCE1"/>
    <property type="match status" value="1"/>
</dbReference>
<comment type="similarity">
    <text evidence="2">Belongs to the peptidase U48 family.</text>
</comment>
<evidence type="ECO:0000256" key="5">
    <source>
        <dbReference type="ARBA" id="ARBA00022801"/>
    </source>
</evidence>
<evidence type="ECO:0000256" key="8">
    <source>
        <dbReference type="ARBA" id="ARBA00023136"/>
    </source>
</evidence>
<gene>
    <name evidence="13" type="ORF">SARC_12468</name>
</gene>
<feature type="transmembrane region" description="Helical" evidence="11">
    <location>
        <begin position="82"/>
        <end position="102"/>
    </location>
</feature>
<dbReference type="InterPro" id="IPR003675">
    <property type="entry name" value="Rce1/LyrA-like_dom"/>
</dbReference>
<evidence type="ECO:0000313" key="13">
    <source>
        <dbReference type="EMBL" id="KNC75000.1"/>
    </source>
</evidence>
<dbReference type="RefSeq" id="XP_014148902.1">
    <property type="nucleotide sequence ID" value="XM_014293427.1"/>
</dbReference>